<evidence type="ECO:0000313" key="2">
    <source>
        <dbReference type="EMBL" id="KAF1984061.1"/>
    </source>
</evidence>
<proteinExistence type="predicted"/>
<name>A0A6G1GSZ0_9PEZI</name>
<dbReference type="Pfam" id="PF12296">
    <property type="entry name" value="HsbA"/>
    <property type="match status" value="1"/>
</dbReference>
<accession>A0A6G1GSZ0</accession>
<organism evidence="2 3">
    <name type="scientific">Aulographum hederae CBS 113979</name>
    <dbReference type="NCBI Taxonomy" id="1176131"/>
    <lineage>
        <taxon>Eukaryota</taxon>
        <taxon>Fungi</taxon>
        <taxon>Dikarya</taxon>
        <taxon>Ascomycota</taxon>
        <taxon>Pezizomycotina</taxon>
        <taxon>Dothideomycetes</taxon>
        <taxon>Pleosporomycetidae</taxon>
        <taxon>Aulographales</taxon>
        <taxon>Aulographaceae</taxon>
    </lineage>
</organism>
<dbReference type="InterPro" id="IPR021054">
    <property type="entry name" value="Cell_wall_mannoprotein_1"/>
</dbReference>
<dbReference type="EMBL" id="ML977170">
    <property type="protein sequence ID" value="KAF1984061.1"/>
    <property type="molecule type" value="Genomic_DNA"/>
</dbReference>
<sequence length="168" mass="18237">MSMDKVSKNLDDLERKLTKSNKIVAKGEKLSLSDAIKLGQKSNAMTSTIRKGIKEYDGTTPSDAESAKILEKMIKIVDLTETQLDLLVKNKAQFEKLHVGGLVKKNMAKTGEASVDLSKMMLEKAPQSLKGEAEGLEKRRAKKFDEATAAFAGSTGGEDQAEGEDDSD</sequence>
<dbReference type="Proteomes" id="UP000800041">
    <property type="component" value="Unassembled WGS sequence"/>
</dbReference>
<keyword evidence="3" id="KW-1185">Reference proteome</keyword>
<gene>
    <name evidence="2" type="ORF">K402DRAFT_395995</name>
</gene>
<protein>
    <submittedName>
        <fullName evidence="2">Uncharacterized protein</fullName>
    </submittedName>
</protein>
<evidence type="ECO:0000313" key="3">
    <source>
        <dbReference type="Proteomes" id="UP000800041"/>
    </source>
</evidence>
<dbReference type="Gene3D" id="1.20.1280.140">
    <property type="match status" value="1"/>
</dbReference>
<dbReference type="OrthoDB" id="4841197at2759"/>
<feature type="compositionally biased region" description="Acidic residues" evidence="1">
    <location>
        <begin position="159"/>
        <end position="168"/>
    </location>
</feature>
<evidence type="ECO:0000256" key="1">
    <source>
        <dbReference type="SAM" id="MobiDB-lite"/>
    </source>
</evidence>
<dbReference type="AlphaFoldDB" id="A0A6G1GSZ0"/>
<reference evidence="2" key="1">
    <citation type="journal article" date="2020" name="Stud. Mycol.">
        <title>101 Dothideomycetes genomes: a test case for predicting lifestyles and emergence of pathogens.</title>
        <authorList>
            <person name="Haridas S."/>
            <person name="Albert R."/>
            <person name="Binder M."/>
            <person name="Bloem J."/>
            <person name="Labutti K."/>
            <person name="Salamov A."/>
            <person name="Andreopoulos B."/>
            <person name="Baker S."/>
            <person name="Barry K."/>
            <person name="Bills G."/>
            <person name="Bluhm B."/>
            <person name="Cannon C."/>
            <person name="Castanera R."/>
            <person name="Culley D."/>
            <person name="Daum C."/>
            <person name="Ezra D."/>
            <person name="Gonzalez J."/>
            <person name="Henrissat B."/>
            <person name="Kuo A."/>
            <person name="Liang C."/>
            <person name="Lipzen A."/>
            <person name="Lutzoni F."/>
            <person name="Magnuson J."/>
            <person name="Mondo S."/>
            <person name="Nolan M."/>
            <person name="Ohm R."/>
            <person name="Pangilinan J."/>
            <person name="Park H.-J."/>
            <person name="Ramirez L."/>
            <person name="Alfaro M."/>
            <person name="Sun H."/>
            <person name="Tritt A."/>
            <person name="Yoshinaga Y."/>
            <person name="Zwiers L.-H."/>
            <person name="Turgeon B."/>
            <person name="Goodwin S."/>
            <person name="Spatafora J."/>
            <person name="Crous P."/>
            <person name="Grigoriev I."/>
        </authorList>
    </citation>
    <scope>NUCLEOTIDE SEQUENCE</scope>
    <source>
        <strain evidence="2">CBS 113979</strain>
    </source>
</reference>
<feature type="region of interest" description="Disordered" evidence="1">
    <location>
        <begin position="147"/>
        <end position="168"/>
    </location>
</feature>